<gene>
    <name evidence="5" type="ORF">HMPREF1544_04853</name>
</gene>
<comment type="similarity">
    <text evidence="1">Belongs to the FAD-binding monooxygenase family.</text>
</comment>
<dbReference type="Pfam" id="PF00743">
    <property type="entry name" value="FMO-like"/>
    <property type="match status" value="1"/>
</dbReference>
<keyword evidence="6" id="KW-1185">Reference proteome</keyword>
<accession>S2JDQ9</accession>
<name>S2JDQ9_MUCC1</name>
<dbReference type="OrthoDB" id="74360at2759"/>
<evidence type="ECO:0000256" key="3">
    <source>
        <dbReference type="ARBA" id="ARBA00022827"/>
    </source>
</evidence>
<dbReference type="Gene3D" id="3.50.50.60">
    <property type="entry name" value="FAD/NAD(P)-binding domain"/>
    <property type="match status" value="3"/>
</dbReference>
<dbReference type="GO" id="GO:0050661">
    <property type="term" value="F:NADP binding"/>
    <property type="evidence" value="ECO:0007669"/>
    <property type="project" value="InterPro"/>
</dbReference>
<dbReference type="InterPro" id="IPR051209">
    <property type="entry name" value="FAD-bind_Monooxygenase_sf"/>
</dbReference>
<dbReference type="GO" id="GO:0004499">
    <property type="term" value="F:N,N-dimethylaniline monooxygenase activity"/>
    <property type="evidence" value="ECO:0007669"/>
    <property type="project" value="InterPro"/>
</dbReference>
<keyword evidence="2" id="KW-0285">Flavoprotein</keyword>
<keyword evidence="3" id="KW-0274">FAD</keyword>
<keyword evidence="4" id="KW-0560">Oxidoreductase</keyword>
<evidence type="ECO:0000256" key="2">
    <source>
        <dbReference type="ARBA" id="ARBA00022630"/>
    </source>
</evidence>
<dbReference type="OMA" id="HISFNTE"/>
<evidence type="ECO:0000256" key="4">
    <source>
        <dbReference type="ARBA" id="ARBA00023002"/>
    </source>
</evidence>
<dbReference type="PANTHER" id="PTHR42877:SF4">
    <property type="entry name" value="FAD_NAD(P)-BINDING DOMAIN-CONTAINING PROTEIN-RELATED"/>
    <property type="match status" value="1"/>
</dbReference>
<evidence type="ECO:0000313" key="5">
    <source>
        <dbReference type="EMBL" id="EPB88386.1"/>
    </source>
</evidence>
<evidence type="ECO:0000256" key="1">
    <source>
        <dbReference type="ARBA" id="ARBA00010139"/>
    </source>
</evidence>
<dbReference type="GO" id="GO:0050660">
    <property type="term" value="F:flavin adenine dinucleotide binding"/>
    <property type="evidence" value="ECO:0007669"/>
    <property type="project" value="InterPro"/>
</dbReference>
<dbReference type="InParanoid" id="S2JDQ9"/>
<dbReference type="SUPFAM" id="SSF51905">
    <property type="entry name" value="FAD/NAD(P)-binding domain"/>
    <property type="match status" value="2"/>
</dbReference>
<dbReference type="VEuPathDB" id="FungiDB:HMPREF1544_04853"/>
<protein>
    <submittedName>
        <fullName evidence="5">Uncharacterized protein</fullName>
    </submittedName>
</protein>
<dbReference type="PANTHER" id="PTHR42877">
    <property type="entry name" value="L-ORNITHINE N(5)-MONOOXYGENASE-RELATED"/>
    <property type="match status" value="1"/>
</dbReference>
<dbReference type="Proteomes" id="UP000014254">
    <property type="component" value="Unassembled WGS sequence"/>
</dbReference>
<dbReference type="InterPro" id="IPR036188">
    <property type="entry name" value="FAD/NAD-bd_sf"/>
</dbReference>
<proteinExistence type="inferred from homology"/>
<evidence type="ECO:0000313" key="6">
    <source>
        <dbReference type="Proteomes" id="UP000014254"/>
    </source>
</evidence>
<dbReference type="AlphaFoldDB" id="S2JDQ9"/>
<dbReference type="EMBL" id="KE123952">
    <property type="protein sequence ID" value="EPB88386.1"/>
    <property type="molecule type" value="Genomic_DNA"/>
</dbReference>
<dbReference type="STRING" id="1220926.S2JDQ9"/>
<organism evidence="5 6">
    <name type="scientific">Mucor circinelloides f. circinelloides (strain 1006PhL)</name>
    <name type="common">Mucormycosis agent</name>
    <name type="synonym">Calyptromyces circinelloides</name>
    <dbReference type="NCBI Taxonomy" id="1220926"/>
    <lineage>
        <taxon>Eukaryota</taxon>
        <taxon>Fungi</taxon>
        <taxon>Fungi incertae sedis</taxon>
        <taxon>Mucoromycota</taxon>
        <taxon>Mucoromycotina</taxon>
        <taxon>Mucoromycetes</taxon>
        <taxon>Mucorales</taxon>
        <taxon>Mucorineae</taxon>
        <taxon>Mucoraceae</taxon>
        <taxon>Mucor</taxon>
    </lineage>
</organism>
<reference evidence="6" key="1">
    <citation type="submission" date="2013-05" db="EMBL/GenBank/DDBJ databases">
        <title>The Genome sequence of Mucor circinelloides f. circinelloides 1006PhL.</title>
        <authorList>
            <consortium name="The Broad Institute Genomics Platform"/>
            <person name="Cuomo C."/>
            <person name="Earl A."/>
            <person name="Findley K."/>
            <person name="Lee S.C."/>
            <person name="Walker B."/>
            <person name="Young S."/>
            <person name="Zeng Q."/>
            <person name="Gargeya S."/>
            <person name="Fitzgerald M."/>
            <person name="Haas B."/>
            <person name="Abouelleil A."/>
            <person name="Allen A.W."/>
            <person name="Alvarado L."/>
            <person name="Arachchi H.M."/>
            <person name="Berlin A.M."/>
            <person name="Chapman S.B."/>
            <person name="Gainer-Dewar J."/>
            <person name="Goldberg J."/>
            <person name="Griggs A."/>
            <person name="Gujja S."/>
            <person name="Hansen M."/>
            <person name="Howarth C."/>
            <person name="Imamovic A."/>
            <person name="Ireland A."/>
            <person name="Larimer J."/>
            <person name="McCowan C."/>
            <person name="Murphy C."/>
            <person name="Pearson M."/>
            <person name="Poon T.W."/>
            <person name="Priest M."/>
            <person name="Roberts A."/>
            <person name="Saif S."/>
            <person name="Shea T."/>
            <person name="Sisk P."/>
            <person name="Sykes S."/>
            <person name="Wortman J."/>
            <person name="Nusbaum C."/>
            <person name="Birren B."/>
        </authorList>
    </citation>
    <scope>NUCLEOTIDE SEQUENCE [LARGE SCALE GENOMIC DNA]</scope>
    <source>
        <strain evidence="6">1006PhL</strain>
    </source>
</reference>
<dbReference type="InterPro" id="IPR020946">
    <property type="entry name" value="Flavin_mOase-like"/>
</dbReference>
<dbReference type="eggNOG" id="KOG1399">
    <property type="taxonomic scope" value="Eukaryota"/>
</dbReference>
<sequence>MLEKKSEKPIVAVIGAGASGICTFIELEKKLGITAALFEMEDDIGGTWRQNTYPFASCDIPSHIYSLRSDLNPNWSQTYSSQAEIHAYFKDVAKKHNIYQHISFNTEVVQAAWVDERKQWKLNIRNTRSPADAATEAVYFDILFSGVGCLRIINTPPEFKSFKGPIVHTAKWDHSIDFKDKRVALVGSGSRQVFVCTICLYTAYSCVRMYYSAIQTLPYLAENASRVIAYQRSAPWIFPRPQLNYPEFMKWMFRNIPLVMLLHRWFLFMVNELLYPAFGYPNSFMAKGLGKFVENANAKELAQLGRPDLIEKLKPNYQMGCKRIVFSSEFNKAIARPNVILNQTAIKDVTDKSIITEDGVTEEIDILVLGTGFKTQQGVLGDIEIIGDHGQSLTELWQKELPQFYQSTITNGFPNLFMLLGPTTILGHHSVILMIEAQVSFAINCIKKLIIEKKMTAVEPTLEAQSAYMGQLRSDLKGTIWTTSCNSWYKNSSGQVTNIYPNTVTRFRHTLGKFNEEDYVKHPAQNSTATDN</sequence>